<protein>
    <submittedName>
        <fullName evidence="3">Choice-of-anchor L domain-containing protein</fullName>
    </submittedName>
</protein>
<keyword evidence="1" id="KW-0732">Signal</keyword>
<dbReference type="NCBIfam" id="TIGR02595">
    <property type="entry name" value="PEP_CTERM"/>
    <property type="match status" value="1"/>
</dbReference>
<evidence type="ECO:0000313" key="3">
    <source>
        <dbReference type="EMBL" id="MBP0447864.1"/>
    </source>
</evidence>
<gene>
    <name evidence="3" type="ORF">J8J14_24325</name>
</gene>
<dbReference type="NCBIfam" id="NF038133">
    <property type="entry name" value="choice_anch_L"/>
    <property type="match status" value="1"/>
</dbReference>
<evidence type="ECO:0000259" key="2">
    <source>
        <dbReference type="Pfam" id="PF07589"/>
    </source>
</evidence>
<name>A0ABS4ANQ3_9PROT</name>
<feature type="signal peptide" evidence="1">
    <location>
        <begin position="1"/>
        <end position="25"/>
    </location>
</feature>
<dbReference type="InterPro" id="IPR049804">
    <property type="entry name" value="Choice_anch_L"/>
</dbReference>
<organism evidence="3 4">
    <name type="scientific">Pararoseomonas baculiformis</name>
    <dbReference type="NCBI Taxonomy" id="2820812"/>
    <lineage>
        <taxon>Bacteria</taxon>
        <taxon>Pseudomonadati</taxon>
        <taxon>Pseudomonadota</taxon>
        <taxon>Alphaproteobacteria</taxon>
        <taxon>Acetobacterales</taxon>
        <taxon>Acetobacteraceae</taxon>
        <taxon>Pararoseomonas</taxon>
    </lineage>
</organism>
<feature type="chain" id="PRO_5045443227" evidence="1">
    <location>
        <begin position="26"/>
        <end position="293"/>
    </location>
</feature>
<dbReference type="InterPro" id="IPR013424">
    <property type="entry name" value="Ice-binding_C"/>
</dbReference>
<proteinExistence type="predicted"/>
<accession>A0ABS4ANQ3</accession>
<comment type="caution">
    <text evidence="3">The sequence shown here is derived from an EMBL/GenBank/DDBJ whole genome shotgun (WGS) entry which is preliminary data.</text>
</comment>
<dbReference type="RefSeq" id="WP_209382134.1">
    <property type="nucleotide sequence ID" value="NZ_JAGIZB010000072.1"/>
</dbReference>
<dbReference type="Proteomes" id="UP000681594">
    <property type="component" value="Unassembled WGS sequence"/>
</dbReference>
<feature type="domain" description="Ice-binding protein C-terminal" evidence="2">
    <location>
        <begin position="266"/>
        <end position="289"/>
    </location>
</feature>
<keyword evidence="4" id="KW-1185">Reference proteome</keyword>
<reference evidence="3 4" key="1">
    <citation type="submission" date="2021-03" db="EMBL/GenBank/DDBJ databases">
        <authorList>
            <person name="So Y."/>
        </authorList>
    </citation>
    <scope>NUCLEOTIDE SEQUENCE [LARGE SCALE GENOMIC DNA]</scope>
    <source>
        <strain evidence="3 4">SSH11</strain>
    </source>
</reference>
<sequence length="293" mass="29171">MRHFLTTAAVLGLAVGALAPAGAHAVAIMPTNDLAVLTGALVSPSSGISITSSNLIGGATQQGTFTGFNLAPNSGSGPTLSLGNGVVLSTGNANVPLSNTSNNTNATTGTGSYAPLSSLAGANTWDANVIEYTFTVAAGLNSVSMQFVFGTEEFPTQSVTDIFGFFVDGVNYAKFPSGELISNTPGSPTNFISNPVGGGVYDIAYNGLTNVFTVTGLLNPSLSSHTIAIAIADTNDTIYDSSVFVSGLTAGVTTGGGGIGNGGGTPVPEPASLGLFGLGLLGLVGARRRRKTA</sequence>
<evidence type="ECO:0000313" key="4">
    <source>
        <dbReference type="Proteomes" id="UP000681594"/>
    </source>
</evidence>
<evidence type="ECO:0000256" key="1">
    <source>
        <dbReference type="SAM" id="SignalP"/>
    </source>
</evidence>
<dbReference type="Pfam" id="PF07589">
    <property type="entry name" value="PEP-CTERM"/>
    <property type="match status" value="1"/>
</dbReference>
<dbReference type="EMBL" id="JAGIZB010000072">
    <property type="protein sequence ID" value="MBP0447864.1"/>
    <property type="molecule type" value="Genomic_DNA"/>
</dbReference>